<dbReference type="Pfam" id="PF00172">
    <property type="entry name" value="Zn_clus"/>
    <property type="match status" value="1"/>
</dbReference>
<dbReference type="EMBL" id="MLKD01000001">
    <property type="protein sequence ID" value="OQE31273.1"/>
    <property type="molecule type" value="Genomic_DNA"/>
</dbReference>
<dbReference type="AlphaFoldDB" id="A0A1V6U0A5"/>
<dbReference type="PANTHER" id="PTHR47655:SF2">
    <property type="entry name" value="QUINIC ACID UTILIZATION ACTIVATOR"/>
    <property type="match status" value="1"/>
</dbReference>
<dbReference type="GO" id="GO:0008270">
    <property type="term" value="F:zinc ion binding"/>
    <property type="evidence" value="ECO:0007669"/>
    <property type="project" value="InterPro"/>
</dbReference>
<dbReference type="Pfam" id="PF04082">
    <property type="entry name" value="Fungal_trans"/>
    <property type="match status" value="1"/>
</dbReference>
<evidence type="ECO:0000256" key="4">
    <source>
        <dbReference type="ARBA" id="ARBA00023163"/>
    </source>
</evidence>
<keyword evidence="8" id="KW-1185">Reference proteome</keyword>
<dbReference type="OrthoDB" id="2534600at2759"/>
<reference evidence="8" key="1">
    <citation type="journal article" date="2017" name="Nat. Microbiol.">
        <title>Global analysis of biosynthetic gene clusters reveals vast potential of secondary metabolite production in Penicillium species.</title>
        <authorList>
            <person name="Nielsen J.C."/>
            <person name="Grijseels S."/>
            <person name="Prigent S."/>
            <person name="Ji B."/>
            <person name="Dainat J."/>
            <person name="Nielsen K.F."/>
            <person name="Frisvad J.C."/>
            <person name="Workman M."/>
            <person name="Nielsen J."/>
        </authorList>
    </citation>
    <scope>NUCLEOTIDE SEQUENCE [LARGE SCALE GENOMIC DNA]</scope>
    <source>
        <strain evidence="8">IBT 24891</strain>
    </source>
</reference>
<dbReference type="SUPFAM" id="SSF57701">
    <property type="entry name" value="Zn2/Cys6 DNA-binding domain"/>
    <property type="match status" value="1"/>
</dbReference>
<evidence type="ECO:0000259" key="6">
    <source>
        <dbReference type="PROSITE" id="PS50048"/>
    </source>
</evidence>
<sequence length="666" mass="73995">MSGPSPLKRRRIYRACDQCRRRKSKCDGEQPVCSICQQANRACTYETGGGRRGLPSGYVRSLEIALGLIFQNSPNSENALRNALRDSRNQGNFLTSKVAKHSVSVWRKSKSYKDVSQLLTPGSEEDSMVDDAEWEPVESMDHDDVAADHHDTILSNTKQPNKLETIQESPQYIAPQSSSSSSIFDLTPPDNTPALVDFYFTYTHCWFPILERRSVLRTMHLGSSNDNGNGNNDASLSSRMVLWSLIAYTSAMQGITQSETPSIYSLQLAIEQHTMTNWDSLDLGYIQALLILILLHVALGNIHQAWTLIGKVARMLAILPLTARTARLNHTLNGCVLLDNVLSALLDRSPCFSLEEQSNCHPVEEDDIEEWDVWTPSHTCDRRAVASTPLRALSTFNQVSQLMQQSSGILYQKVNTANAEPLFNDLRTKQYAISRSHPYNPRNHFSPPLLNLHLLSAFTTITFCRRFKPVSSTALLKDSCTQAINNTLDMLDHYRNITGATGSSPLSICFALQCQNGLSFGNLPSSEALQQRTSSFLHPLKPVGLDEWKSHIPLPPLEQTQASSSLDTPFSTPTMTDLPNQPLLPISQHQSEQSAVMNLATIPSTGFPTLQPLSGTGDAEMYDALFEEMVTCFPTSRQEPAFAHNLGFYDGDLDTDFLAQLQQPPS</sequence>
<keyword evidence="5" id="KW-0539">Nucleus</keyword>
<organism evidence="7 8">
    <name type="scientific">Penicillium steckii</name>
    <dbReference type="NCBI Taxonomy" id="303698"/>
    <lineage>
        <taxon>Eukaryota</taxon>
        <taxon>Fungi</taxon>
        <taxon>Dikarya</taxon>
        <taxon>Ascomycota</taxon>
        <taxon>Pezizomycotina</taxon>
        <taxon>Eurotiomycetes</taxon>
        <taxon>Eurotiomycetidae</taxon>
        <taxon>Eurotiales</taxon>
        <taxon>Aspergillaceae</taxon>
        <taxon>Penicillium</taxon>
    </lineage>
</organism>
<dbReference type="STRING" id="303698.A0A1V6U0A5"/>
<gene>
    <name evidence="7" type="ORF">PENSTE_c001G02859</name>
</gene>
<dbReference type="GO" id="GO:0003677">
    <property type="term" value="F:DNA binding"/>
    <property type="evidence" value="ECO:0007669"/>
    <property type="project" value="UniProtKB-KW"/>
</dbReference>
<evidence type="ECO:0000256" key="5">
    <source>
        <dbReference type="ARBA" id="ARBA00023242"/>
    </source>
</evidence>
<dbReference type="InterPro" id="IPR001138">
    <property type="entry name" value="Zn2Cys6_DnaBD"/>
</dbReference>
<dbReference type="SMART" id="SM00066">
    <property type="entry name" value="GAL4"/>
    <property type="match status" value="1"/>
</dbReference>
<accession>A0A1V6U0A5</accession>
<dbReference type="PROSITE" id="PS50048">
    <property type="entry name" value="ZN2_CY6_FUNGAL_2"/>
    <property type="match status" value="1"/>
</dbReference>
<dbReference type="CDD" id="cd12148">
    <property type="entry name" value="fungal_TF_MHR"/>
    <property type="match status" value="1"/>
</dbReference>
<feature type="domain" description="Zn(2)-C6 fungal-type" evidence="6">
    <location>
        <begin position="15"/>
        <end position="45"/>
    </location>
</feature>
<dbReference type="GO" id="GO:0000981">
    <property type="term" value="F:DNA-binding transcription factor activity, RNA polymerase II-specific"/>
    <property type="evidence" value="ECO:0007669"/>
    <property type="project" value="InterPro"/>
</dbReference>
<keyword evidence="1" id="KW-0479">Metal-binding</keyword>
<keyword evidence="2" id="KW-0805">Transcription regulation</keyword>
<dbReference type="GO" id="GO:0006351">
    <property type="term" value="P:DNA-templated transcription"/>
    <property type="evidence" value="ECO:0007669"/>
    <property type="project" value="InterPro"/>
</dbReference>
<keyword evidence="4" id="KW-0804">Transcription</keyword>
<dbReference type="InterPro" id="IPR052783">
    <property type="entry name" value="Metabolic/Drug-Res_Regulator"/>
</dbReference>
<evidence type="ECO:0000256" key="2">
    <source>
        <dbReference type="ARBA" id="ARBA00023015"/>
    </source>
</evidence>
<evidence type="ECO:0000256" key="1">
    <source>
        <dbReference type="ARBA" id="ARBA00022723"/>
    </source>
</evidence>
<proteinExistence type="predicted"/>
<dbReference type="Proteomes" id="UP000191285">
    <property type="component" value="Unassembled WGS sequence"/>
</dbReference>
<dbReference type="InterPro" id="IPR007219">
    <property type="entry name" value="XnlR_reg_dom"/>
</dbReference>
<name>A0A1V6U0A5_9EURO</name>
<dbReference type="PROSITE" id="PS00463">
    <property type="entry name" value="ZN2_CY6_FUNGAL_1"/>
    <property type="match status" value="1"/>
</dbReference>
<comment type="caution">
    <text evidence="7">The sequence shown here is derived from an EMBL/GenBank/DDBJ whole genome shotgun (WGS) entry which is preliminary data.</text>
</comment>
<dbReference type="PANTHER" id="PTHR47655">
    <property type="entry name" value="QUINIC ACID UTILIZATION ACTIVATOR"/>
    <property type="match status" value="1"/>
</dbReference>
<evidence type="ECO:0000313" key="8">
    <source>
        <dbReference type="Proteomes" id="UP000191285"/>
    </source>
</evidence>
<dbReference type="InterPro" id="IPR036864">
    <property type="entry name" value="Zn2-C6_fun-type_DNA-bd_sf"/>
</dbReference>
<evidence type="ECO:0000313" key="7">
    <source>
        <dbReference type="EMBL" id="OQE31273.1"/>
    </source>
</evidence>
<dbReference type="CDD" id="cd00067">
    <property type="entry name" value="GAL4"/>
    <property type="match status" value="1"/>
</dbReference>
<dbReference type="Gene3D" id="4.10.240.10">
    <property type="entry name" value="Zn(2)-C6 fungal-type DNA-binding domain"/>
    <property type="match status" value="1"/>
</dbReference>
<dbReference type="GO" id="GO:0045944">
    <property type="term" value="P:positive regulation of transcription by RNA polymerase II"/>
    <property type="evidence" value="ECO:0007669"/>
    <property type="project" value="TreeGrafter"/>
</dbReference>
<protein>
    <recommendedName>
        <fullName evidence="6">Zn(2)-C6 fungal-type domain-containing protein</fullName>
    </recommendedName>
</protein>
<keyword evidence="3" id="KW-0238">DNA-binding</keyword>
<evidence type="ECO:0000256" key="3">
    <source>
        <dbReference type="ARBA" id="ARBA00023125"/>
    </source>
</evidence>